<reference evidence="2 3" key="1">
    <citation type="submission" date="2017-10" db="EMBL/GenBank/DDBJ databases">
        <title>Nyctiphanis sp. nov., isolated from the stomach of the euphausiid Nyctiphanes simplex (Hansen, 1911) in the Gulf of California.</title>
        <authorList>
            <person name="Gomez-Gil B."/>
            <person name="Aguilar-Mendez M."/>
            <person name="Lopez-Cortes A."/>
            <person name="Gomez-Gutierrez J."/>
            <person name="Roque A."/>
            <person name="Lang E."/>
            <person name="Gonzalez-Castillo A."/>
        </authorList>
    </citation>
    <scope>NUCLEOTIDE SEQUENCE [LARGE SCALE GENOMIC DNA]</scope>
    <source>
        <strain evidence="2 3">CAIM 600</strain>
    </source>
</reference>
<proteinExistence type="predicted"/>
<dbReference type="CDD" id="cd04301">
    <property type="entry name" value="NAT_SF"/>
    <property type="match status" value="1"/>
</dbReference>
<dbReference type="Gene3D" id="3.40.630.30">
    <property type="match status" value="1"/>
</dbReference>
<feature type="domain" description="N-acetyltransferase" evidence="1">
    <location>
        <begin position="3"/>
        <end position="137"/>
    </location>
</feature>
<dbReference type="SUPFAM" id="SSF55729">
    <property type="entry name" value="Acyl-CoA N-acyltransferases (Nat)"/>
    <property type="match status" value="1"/>
</dbReference>
<protein>
    <submittedName>
        <fullName evidence="2">GNAT family N-acetyltransferase</fullName>
    </submittedName>
</protein>
<dbReference type="AlphaFoldDB" id="A0A4Q0YP63"/>
<dbReference type="InterPro" id="IPR016181">
    <property type="entry name" value="Acyl_CoA_acyltransferase"/>
</dbReference>
<dbReference type="EMBL" id="PEIB01000015">
    <property type="protein sequence ID" value="RXJ72800.1"/>
    <property type="molecule type" value="Genomic_DNA"/>
</dbReference>
<evidence type="ECO:0000313" key="2">
    <source>
        <dbReference type="EMBL" id="RXJ72800.1"/>
    </source>
</evidence>
<dbReference type="GO" id="GO:0016747">
    <property type="term" value="F:acyltransferase activity, transferring groups other than amino-acyl groups"/>
    <property type="evidence" value="ECO:0007669"/>
    <property type="project" value="InterPro"/>
</dbReference>
<dbReference type="RefSeq" id="WP_129122645.1">
    <property type="nucleotide sequence ID" value="NZ_PEIB01000015.1"/>
</dbReference>
<dbReference type="Proteomes" id="UP000290287">
    <property type="component" value="Unassembled WGS sequence"/>
</dbReference>
<dbReference type="Pfam" id="PF00583">
    <property type="entry name" value="Acetyltransf_1"/>
    <property type="match status" value="1"/>
</dbReference>
<organism evidence="2 3">
    <name type="scientific">Veronia nyctiphanis</name>
    <dbReference type="NCBI Taxonomy" id="1278244"/>
    <lineage>
        <taxon>Bacteria</taxon>
        <taxon>Pseudomonadati</taxon>
        <taxon>Pseudomonadota</taxon>
        <taxon>Gammaproteobacteria</taxon>
        <taxon>Vibrionales</taxon>
        <taxon>Vibrionaceae</taxon>
        <taxon>Veronia</taxon>
    </lineage>
</organism>
<sequence>MDIEVLSNPPQSLVDFLENKIDKFNLEHWEVKERHPLAVQLKDAQGNIIAGAAARSFGKWLLLDNLWVDDSLRGKNVGSKVLQKIEEAGKLRSCEMCLLDTLNFQAMPFYRKHGYEVQWVQENYPESGCKYFMTKAL</sequence>
<keyword evidence="2" id="KW-0808">Transferase</keyword>
<dbReference type="PROSITE" id="PS51186">
    <property type="entry name" value="GNAT"/>
    <property type="match status" value="1"/>
</dbReference>
<accession>A0A4Q0YP63</accession>
<dbReference type="OrthoDB" id="9787920at2"/>
<comment type="caution">
    <text evidence="2">The sequence shown here is derived from an EMBL/GenBank/DDBJ whole genome shotgun (WGS) entry which is preliminary data.</text>
</comment>
<gene>
    <name evidence="2" type="ORF">CS022_13115</name>
</gene>
<evidence type="ECO:0000259" key="1">
    <source>
        <dbReference type="PROSITE" id="PS51186"/>
    </source>
</evidence>
<evidence type="ECO:0000313" key="3">
    <source>
        <dbReference type="Proteomes" id="UP000290287"/>
    </source>
</evidence>
<keyword evidence="3" id="KW-1185">Reference proteome</keyword>
<name>A0A4Q0YP63_9GAMM</name>
<dbReference type="InterPro" id="IPR000182">
    <property type="entry name" value="GNAT_dom"/>
</dbReference>